<dbReference type="Pfam" id="PF07610">
    <property type="entry name" value="DUF1573"/>
    <property type="match status" value="1"/>
</dbReference>
<reference evidence="2 3" key="1">
    <citation type="submission" date="2023-07" db="EMBL/GenBank/DDBJ databases">
        <title>Sorghum-associated microbial communities from plants grown in Nebraska, USA.</title>
        <authorList>
            <person name="Schachtman D."/>
        </authorList>
    </citation>
    <scope>NUCLEOTIDE SEQUENCE [LARGE SCALE GENOMIC DNA]</scope>
    <source>
        <strain evidence="2 3">3262</strain>
    </source>
</reference>
<dbReference type="InterPro" id="IPR011467">
    <property type="entry name" value="DUF1573"/>
</dbReference>
<sequence>MKKLFLSLVTAGMLLSACNQTPGNTTVDGSADSTAGKPAATTAANAPIMKFEKESHDFGKIKQGDKVSYDFKFTNNGKSPLIITDAVASCGCTTPEWPKAPVKPGENGLIKVVFNSAGKSGLQDKQITITANTVPAQNMVHLIGEVLTK</sequence>
<gene>
    <name evidence="2" type="ORF">J2W55_000794</name>
</gene>
<comment type="caution">
    <text evidence="2">The sequence shown here is derived from an EMBL/GenBank/DDBJ whole genome shotgun (WGS) entry which is preliminary data.</text>
</comment>
<dbReference type="EMBL" id="JAVDUU010000001">
    <property type="protein sequence ID" value="MDR6940966.1"/>
    <property type="molecule type" value="Genomic_DNA"/>
</dbReference>
<evidence type="ECO:0000313" key="3">
    <source>
        <dbReference type="Proteomes" id="UP001247620"/>
    </source>
</evidence>
<feature type="chain" id="PRO_5046039208" description="DUF1573 domain-containing protein" evidence="1">
    <location>
        <begin position="22"/>
        <end position="149"/>
    </location>
</feature>
<keyword evidence="3" id="KW-1185">Reference proteome</keyword>
<proteinExistence type="predicted"/>
<keyword evidence="1" id="KW-0732">Signal</keyword>
<dbReference type="PANTHER" id="PTHR37833:SF1">
    <property type="entry name" value="SIGNAL PEPTIDE PROTEIN"/>
    <property type="match status" value="1"/>
</dbReference>
<evidence type="ECO:0000313" key="2">
    <source>
        <dbReference type="EMBL" id="MDR6940966.1"/>
    </source>
</evidence>
<dbReference type="InterPro" id="IPR013783">
    <property type="entry name" value="Ig-like_fold"/>
</dbReference>
<dbReference type="PROSITE" id="PS51257">
    <property type="entry name" value="PROKAR_LIPOPROTEIN"/>
    <property type="match status" value="1"/>
</dbReference>
<protein>
    <recommendedName>
        <fullName evidence="4">DUF1573 domain-containing protein</fullName>
    </recommendedName>
</protein>
<name>A0ABU1T7W8_9SPHI</name>
<evidence type="ECO:0000256" key="1">
    <source>
        <dbReference type="SAM" id="SignalP"/>
    </source>
</evidence>
<dbReference type="Proteomes" id="UP001247620">
    <property type="component" value="Unassembled WGS sequence"/>
</dbReference>
<feature type="signal peptide" evidence="1">
    <location>
        <begin position="1"/>
        <end position="21"/>
    </location>
</feature>
<dbReference type="RefSeq" id="WP_310092207.1">
    <property type="nucleotide sequence ID" value="NZ_JAVDUU010000001.1"/>
</dbReference>
<dbReference type="PANTHER" id="PTHR37833">
    <property type="entry name" value="LIPOPROTEIN-RELATED"/>
    <property type="match status" value="1"/>
</dbReference>
<dbReference type="Gene3D" id="2.60.40.10">
    <property type="entry name" value="Immunoglobulins"/>
    <property type="match status" value="1"/>
</dbReference>
<accession>A0ABU1T7W8</accession>
<evidence type="ECO:0008006" key="4">
    <source>
        <dbReference type="Google" id="ProtNLM"/>
    </source>
</evidence>
<organism evidence="2 3">
    <name type="scientific">Mucilaginibacter pocheonensis</name>
    <dbReference type="NCBI Taxonomy" id="398050"/>
    <lineage>
        <taxon>Bacteria</taxon>
        <taxon>Pseudomonadati</taxon>
        <taxon>Bacteroidota</taxon>
        <taxon>Sphingobacteriia</taxon>
        <taxon>Sphingobacteriales</taxon>
        <taxon>Sphingobacteriaceae</taxon>
        <taxon>Mucilaginibacter</taxon>
    </lineage>
</organism>